<protein>
    <submittedName>
        <fullName evidence="11">Alkaline phosphatase</fullName>
    </submittedName>
</protein>
<dbReference type="PROSITE" id="PS51257">
    <property type="entry name" value="PROKAR_LIPOPROTEIN"/>
    <property type="match status" value="1"/>
</dbReference>
<accession>A0A502KXV3</accession>
<dbReference type="RefSeq" id="WP_140602724.1">
    <property type="nucleotide sequence ID" value="NZ_SAWY01000013.1"/>
</dbReference>
<dbReference type="GO" id="GO:0004035">
    <property type="term" value="F:alkaline phosphatase activity"/>
    <property type="evidence" value="ECO:0007669"/>
    <property type="project" value="TreeGrafter"/>
</dbReference>
<evidence type="ECO:0000256" key="6">
    <source>
        <dbReference type="ARBA" id="ARBA00022842"/>
    </source>
</evidence>
<evidence type="ECO:0000256" key="4">
    <source>
        <dbReference type="ARBA" id="ARBA00022801"/>
    </source>
</evidence>
<feature type="binding site" evidence="8">
    <location>
        <position position="266"/>
    </location>
    <ligand>
        <name>Mg(2+)</name>
        <dbReference type="ChEBI" id="CHEBI:18420"/>
    </ligand>
</feature>
<keyword evidence="2" id="KW-0597">Phosphoprotein</keyword>
<dbReference type="EMBL" id="SAWY01000013">
    <property type="protein sequence ID" value="TPH16488.1"/>
    <property type="molecule type" value="Genomic_DNA"/>
</dbReference>
<keyword evidence="12" id="KW-1185">Reference proteome</keyword>
<evidence type="ECO:0000256" key="9">
    <source>
        <dbReference type="RuleBase" id="RU003946"/>
    </source>
</evidence>
<keyword evidence="6 8" id="KW-0460">Magnesium</keyword>
<dbReference type="PANTHER" id="PTHR11596:SF5">
    <property type="entry name" value="ALKALINE PHOSPHATASE"/>
    <property type="match status" value="1"/>
</dbReference>
<evidence type="ECO:0000256" key="10">
    <source>
        <dbReference type="SAM" id="SignalP"/>
    </source>
</evidence>
<dbReference type="PANTHER" id="PTHR11596">
    <property type="entry name" value="ALKALINE PHOSPHATASE"/>
    <property type="match status" value="1"/>
</dbReference>
<proteinExistence type="inferred from homology"/>
<feature type="active site" description="Phosphoserine intermediate" evidence="7">
    <location>
        <position position="97"/>
    </location>
</feature>
<sequence>MNKLFTCITITLALTACNATVKTNTTSITNIPETSVETPKNIIMVVADGMGPAYTTAYRYFKDDKTTAHIEETVFDRHLLGLSSTYPARESGYITDSAAGATALSAGIKTYNGAIAVDVNKKPVNTVLQWAKKQGKKTGVVVTSQVNHATPAAYITHNESRENYNAIADSYLDNGINTDLILGGGWKYFIREDRNLVSEYIQADFQYIDNYQAISQLAPQKPVLGLFAEVGLPAALDDSNPHRLSMMTKAATSHLANDNGFFLLVEASQVDWAGHGNDIASAMAEMDDLAKTMEYLELYVKNNPDTLVVLTADHSTGGLTVAANGKYIWQPALLHQIKKSPKTLAKQLAKSDLTQNEISTILNFEVSKLEAQQLQQAKYKGFEQREKYRNLSKTAQAKMKEPSVEKFMHKAVKRLIDSRTNTGWTSGGHTGIDVPIYALGKQHDIFSGQLDNTDIAEKLFSLLGKKQ</sequence>
<feature type="binding site" evidence="8">
    <location>
        <position position="150"/>
    </location>
    <ligand>
        <name>Mg(2+)</name>
        <dbReference type="ChEBI" id="CHEBI:18420"/>
    </ligand>
</feature>
<dbReference type="InterPro" id="IPR017850">
    <property type="entry name" value="Alkaline_phosphatase_core_sf"/>
</dbReference>
<feature type="binding site" evidence="8">
    <location>
        <position position="271"/>
    </location>
    <ligand>
        <name>Zn(2+)</name>
        <dbReference type="ChEBI" id="CHEBI:29105"/>
        <label>2</label>
    </ligand>
</feature>
<dbReference type="SMART" id="SM00098">
    <property type="entry name" value="alkPPc"/>
    <property type="match status" value="1"/>
</dbReference>
<feature type="chain" id="PRO_5021328431" evidence="10">
    <location>
        <begin position="22"/>
        <end position="467"/>
    </location>
</feature>
<dbReference type="InterPro" id="IPR018299">
    <property type="entry name" value="Alkaline_phosphatase_AS"/>
</dbReference>
<keyword evidence="4" id="KW-0378">Hydrolase</keyword>
<dbReference type="PRINTS" id="PR00113">
    <property type="entry name" value="ALKPHPHTASE"/>
</dbReference>
<feature type="binding site" evidence="8">
    <location>
        <position position="148"/>
    </location>
    <ligand>
        <name>Mg(2+)</name>
        <dbReference type="ChEBI" id="CHEBI:18420"/>
    </ligand>
</feature>
<feature type="binding site" evidence="8">
    <location>
        <position position="429"/>
    </location>
    <ligand>
        <name>Zn(2+)</name>
        <dbReference type="ChEBI" id="CHEBI:29105"/>
        <label>2</label>
    </ligand>
</feature>
<feature type="binding site" evidence="8">
    <location>
        <position position="313"/>
    </location>
    <ligand>
        <name>Zn(2+)</name>
        <dbReference type="ChEBI" id="CHEBI:29105"/>
        <label>2</label>
    </ligand>
</feature>
<dbReference type="GO" id="GO:0046872">
    <property type="term" value="F:metal ion binding"/>
    <property type="evidence" value="ECO:0007669"/>
    <property type="project" value="UniProtKB-KW"/>
</dbReference>
<dbReference type="PROSITE" id="PS00123">
    <property type="entry name" value="ALKALINE_PHOSPHATASE"/>
    <property type="match status" value="1"/>
</dbReference>
<evidence type="ECO:0000313" key="12">
    <source>
        <dbReference type="Proteomes" id="UP000315303"/>
    </source>
</evidence>
<evidence type="ECO:0000256" key="3">
    <source>
        <dbReference type="ARBA" id="ARBA00022723"/>
    </source>
</evidence>
<evidence type="ECO:0000256" key="5">
    <source>
        <dbReference type="ARBA" id="ARBA00022833"/>
    </source>
</evidence>
<dbReference type="OrthoDB" id="9794455at2"/>
<dbReference type="Proteomes" id="UP000315303">
    <property type="component" value="Unassembled WGS sequence"/>
</dbReference>
<name>A0A502KXV3_9GAMM</name>
<comment type="similarity">
    <text evidence="1 9">Belongs to the alkaline phosphatase family.</text>
</comment>
<keyword evidence="5 8" id="KW-0862">Zinc</keyword>
<feature type="signal peptide" evidence="10">
    <location>
        <begin position="1"/>
        <end position="21"/>
    </location>
</feature>
<dbReference type="InterPro" id="IPR001952">
    <property type="entry name" value="Alkaline_phosphatase"/>
</dbReference>
<evidence type="ECO:0000256" key="7">
    <source>
        <dbReference type="PIRSR" id="PIRSR601952-1"/>
    </source>
</evidence>
<evidence type="ECO:0000313" key="11">
    <source>
        <dbReference type="EMBL" id="TPH16488.1"/>
    </source>
</evidence>
<dbReference type="Gene3D" id="1.10.60.40">
    <property type="match status" value="1"/>
</dbReference>
<feature type="binding site" evidence="8">
    <location>
        <position position="275"/>
    </location>
    <ligand>
        <name>Zn(2+)</name>
        <dbReference type="ChEBI" id="CHEBI:29105"/>
        <label>2</label>
    </ligand>
</feature>
<evidence type="ECO:0000256" key="8">
    <source>
        <dbReference type="PIRSR" id="PIRSR601952-2"/>
    </source>
</evidence>
<reference evidence="11 12" key="1">
    <citation type="submission" date="2019-01" db="EMBL/GenBank/DDBJ databases">
        <title>Litorilituus lipolytica sp. nov., isolated from intertidal sand of the Yellow Sea in China.</title>
        <authorList>
            <person name="Liu A."/>
        </authorList>
    </citation>
    <scope>NUCLEOTIDE SEQUENCE [LARGE SCALE GENOMIC DNA]</scope>
    <source>
        <strain evidence="11 12">RZ04</strain>
    </source>
</reference>
<evidence type="ECO:0000256" key="2">
    <source>
        <dbReference type="ARBA" id="ARBA00022553"/>
    </source>
</evidence>
<dbReference type="CDD" id="cd16012">
    <property type="entry name" value="ALP"/>
    <property type="match status" value="1"/>
</dbReference>
<feature type="binding site" evidence="8">
    <location>
        <position position="48"/>
    </location>
    <ligand>
        <name>Mg(2+)</name>
        <dbReference type="ChEBI" id="CHEBI:18420"/>
    </ligand>
</feature>
<comment type="caution">
    <text evidence="11">The sequence shown here is derived from an EMBL/GenBank/DDBJ whole genome shotgun (WGS) entry which is preliminary data.</text>
</comment>
<dbReference type="AlphaFoldDB" id="A0A502KXV3"/>
<dbReference type="Pfam" id="PF00245">
    <property type="entry name" value="Alk_phosphatase"/>
    <property type="match status" value="1"/>
</dbReference>
<keyword evidence="10" id="KW-0732">Signal</keyword>
<comment type="cofactor">
    <cofactor evidence="8">
        <name>Zn(2+)</name>
        <dbReference type="ChEBI" id="CHEBI:29105"/>
    </cofactor>
    <text evidence="8">Binds 2 Zn(2+) ions.</text>
</comment>
<dbReference type="SUPFAM" id="SSF53649">
    <property type="entry name" value="Alkaline phosphatase-like"/>
    <property type="match status" value="1"/>
</dbReference>
<keyword evidence="3 8" id="KW-0479">Metal-binding</keyword>
<feature type="binding site" evidence="8">
    <location>
        <position position="314"/>
    </location>
    <ligand>
        <name>Zn(2+)</name>
        <dbReference type="ChEBI" id="CHEBI:29105"/>
        <label>2</label>
    </ligand>
</feature>
<gene>
    <name evidence="11" type="ORF">EPA86_07045</name>
</gene>
<evidence type="ECO:0000256" key="1">
    <source>
        <dbReference type="ARBA" id="ARBA00005984"/>
    </source>
</evidence>
<comment type="cofactor">
    <cofactor evidence="8">
        <name>Mg(2+)</name>
        <dbReference type="ChEBI" id="CHEBI:18420"/>
    </cofactor>
    <text evidence="8">Binds 1 Mg(2+) ion.</text>
</comment>
<dbReference type="Gene3D" id="3.40.720.10">
    <property type="entry name" value="Alkaline Phosphatase, subunit A"/>
    <property type="match status" value="1"/>
</dbReference>
<organism evidence="11 12">
    <name type="scientific">Litorilituus lipolyticus</name>
    <dbReference type="NCBI Taxonomy" id="2491017"/>
    <lineage>
        <taxon>Bacteria</taxon>
        <taxon>Pseudomonadati</taxon>
        <taxon>Pseudomonadota</taxon>
        <taxon>Gammaproteobacteria</taxon>
        <taxon>Alteromonadales</taxon>
        <taxon>Colwelliaceae</taxon>
        <taxon>Litorilituus</taxon>
    </lineage>
</organism>
<feature type="binding site" evidence="8">
    <location>
        <position position="48"/>
    </location>
    <ligand>
        <name>Zn(2+)</name>
        <dbReference type="ChEBI" id="CHEBI:29105"/>
        <label>2</label>
    </ligand>
</feature>